<organism evidence="8 9">
    <name type="scientific">Paenibacillus cremeus</name>
    <dbReference type="NCBI Taxonomy" id="2163881"/>
    <lineage>
        <taxon>Bacteria</taxon>
        <taxon>Bacillati</taxon>
        <taxon>Bacillota</taxon>
        <taxon>Bacilli</taxon>
        <taxon>Bacillales</taxon>
        <taxon>Paenibacillaceae</taxon>
        <taxon>Paenibacillus</taxon>
    </lineage>
</organism>
<dbReference type="GO" id="GO:0005886">
    <property type="term" value="C:plasma membrane"/>
    <property type="evidence" value="ECO:0007669"/>
    <property type="project" value="UniProtKB-SubCell"/>
</dbReference>
<dbReference type="PANTHER" id="PTHR30250">
    <property type="entry name" value="PST FAMILY PREDICTED COLANIC ACID TRANSPORTER"/>
    <property type="match status" value="1"/>
</dbReference>
<feature type="transmembrane region" description="Helical" evidence="7">
    <location>
        <begin position="34"/>
        <end position="54"/>
    </location>
</feature>
<feature type="transmembrane region" description="Helical" evidence="7">
    <location>
        <begin position="273"/>
        <end position="293"/>
    </location>
</feature>
<feature type="transmembrane region" description="Helical" evidence="7">
    <location>
        <begin position="154"/>
        <end position="171"/>
    </location>
</feature>
<keyword evidence="4 7" id="KW-1133">Transmembrane helix</keyword>
<dbReference type="PIRSF" id="PIRSF038958">
    <property type="entry name" value="PG_synth_SpoVB"/>
    <property type="match status" value="1"/>
</dbReference>
<feature type="transmembrane region" description="Helical" evidence="7">
    <location>
        <begin position="454"/>
        <end position="475"/>
    </location>
</feature>
<feature type="compositionally biased region" description="Basic residues" evidence="6">
    <location>
        <begin position="1"/>
        <end position="10"/>
    </location>
</feature>
<keyword evidence="9" id="KW-1185">Reference proteome</keyword>
<dbReference type="PANTHER" id="PTHR30250:SF29">
    <property type="entry name" value="POLYSACCHARIDE BIOSYNTHESIS PROTEIN C-TERMINAL DOMAIN-CONTAINING PROTEIN"/>
    <property type="match status" value="1"/>
</dbReference>
<feature type="transmembrane region" description="Helical" evidence="7">
    <location>
        <begin position="325"/>
        <end position="345"/>
    </location>
</feature>
<keyword evidence="5 7" id="KW-0472">Membrane</keyword>
<dbReference type="InterPro" id="IPR024923">
    <property type="entry name" value="PG_synth_SpoVB"/>
</dbReference>
<feature type="transmembrane region" description="Helical" evidence="7">
    <location>
        <begin position="191"/>
        <end position="208"/>
    </location>
</feature>
<keyword evidence="2" id="KW-1003">Cell membrane</keyword>
<evidence type="ECO:0000256" key="1">
    <source>
        <dbReference type="ARBA" id="ARBA00004651"/>
    </source>
</evidence>
<gene>
    <name evidence="8" type="ORF">FPZ49_27355</name>
</gene>
<dbReference type="OrthoDB" id="9775950at2"/>
<dbReference type="InterPro" id="IPR050833">
    <property type="entry name" value="Poly_Biosynth_Transport"/>
</dbReference>
<protein>
    <submittedName>
        <fullName evidence="8">Oligosaccharide flippase family protein</fullName>
    </submittedName>
</protein>
<feature type="transmembrane region" description="Helical" evidence="7">
    <location>
        <begin position="214"/>
        <end position="236"/>
    </location>
</feature>
<dbReference type="InterPro" id="IPR002797">
    <property type="entry name" value="Polysacc_synth"/>
</dbReference>
<feature type="transmembrane region" description="Helical" evidence="7">
    <location>
        <begin position="487"/>
        <end position="505"/>
    </location>
</feature>
<evidence type="ECO:0000256" key="3">
    <source>
        <dbReference type="ARBA" id="ARBA00022692"/>
    </source>
</evidence>
<feature type="transmembrane region" description="Helical" evidence="7">
    <location>
        <begin position="74"/>
        <end position="93"/>
    </location>
</feature>
<feature type="region of interest" description="Disordered" evidence="6">
    <location>
        <begin position="1"/>
        <end position="29"/>
    </location>
</feature>
<proteinExistence type="predicted"/>
<name>A0A559K3X1_9BACL</name>
<feature type="transmembrane region" description="Helical" evidence="7">
    <location>
        <begin position="525"/>
        <end position="545"/>
    </location>
</feature>
<dbReference type="CDD" id="cd13124">
    <property type="entry name" value="MATE_SpoVB_like"/>
    <property type="match status" value="1"/>
</dbReference>
<evidence type="ECO:0000313" key="8">
    <source>
        <dbReference type="EMBL" id="TVY06797.1"/>
    </source>
</evidence>
<evidence type="ECO:0000256" key="7">
    <source>
        <dbReference type="SAM" id="Phobius"/>
    </source>
</evidence>
<accession>A0A559K3X1</accession>
<keyword evidence="3 7" id="KW-0812">Transmembrane</keyword>
<evidence type="ECO:0000256" key="6">
    <source>
        <dbReference type="SAM" id="MobiDB-lite"/>
    </source>
</evidence>
<feature type="transmembrane region" description="Helical" evidence="7">
    <location>
        <begin position="113"/>
        <end position="134"/>
    </location>
</feature>
<feature type="transmembrane region" description="Helical" evidence="7">
    <location>
        <begin position="366"/>
        <end position="385"/>
    </location>
</feature>
<feature type="transmembrane region" description="Helical" evidence="7">
    <location>
        <begin position="429"/>
        <end position="448"/>
    </location>
</feature>
<feature type="transmembrane region" description="Helical" evidence="7">
    <location>
        <begin position="397"/>
        <end position="422"/>
    </location>
</feature>
<comment type="subcellular location">
    <subcellularLocation>
        <location evidence="1">Cell membrane</location>
        <topology evidence="1">Multi-pass membrane protein</topology>
    </subcellularLocation>
</comment>
<dbReference type="RefSeq" id="WP_144853137.1">
    <property type="nucleotide sequence ID" value="NZ_VNJI01000048.1"/>
</dbReference>
<evidence type="ECO:0000256" key="4">
    <source>
        <dbReference type="ARBA" id="ARBA00022989"/>
    </source>
</evidence>
<dbReference type="Proteomes" id="UP000317036">
    <property type="component" value="Unassembled WGS sequence"/>
</dbReference>
<dbReference type="EMBL" id="VNJI01000048">
    <property type="protein sequence ID" value="TVY06797.1"/>
    <property type="molecule type" value="Genomic_DNA"/>
</dbReference>
<dbReference type="Pfam" id="PF01943">
    <property type="entry name" value="Polysacc_synt"/>
    <property type="match status" value="1"/>
</dbReference>
<evidence type="ECO:0000256" key="5">
    <source>
        <dbReference type="ARBA" id="ARBA00023136"/>
    </source>
</evidence>
<sequence>MESARARRRMNMNGLEERGPAEAGRDQPKPAGSALLRGAAVLGLAAVVSKLIGTMQKIPLQNVAGDAVFGIYNAVYPLYILILFLATAGFPLVVSKFVSEHAVEGRYEEARRVLRVASAALMVTGVVFFALLYGGADLIGRWMGAPQTGTAIRSVSFALLLVPVLSALRGYYQGFQEMGPTAWSQVVEQTVRVAAMFILLMITMHFGFGPEWIAAGATFGSVAGGLAGLGLMLYYWRRDPRRTARSARSSDEAPAASGGRSRFGAEWALLKRIAAYAIPLCLGSIAMPILTLVDSFSLPRQLQAAGLDETSALYQFGLYNHGLPFVQLVAMIASSMSAALVPAIAEAKRRGDREAIRSRAGLSLRVTWLIGLPATVGLSMLAEPMNVMFFKTAEGTASVAVLALTAVLSAVNIVASCVLQGLGAVRAPAVYLLLAASVKAAANAWLVPRYGIDGAAWAAVAAYGVAGGLALAHALRATGVPAPSGRALMTPMLSIGIMALGLWAVTHGAAPLAGRAVAMPPRGLATVVTLGGVAVGALAYALAMLRLGAVSAAELAHVPQLRGKPLAWLRKLRLLR</sequence>
<dbReference type="AlphaFoldDB" id="A0A559K3X1"/>
<comment type="caution">
    <text evidence="8">The sequence shown here is derived from an EMBL/GenBank/DDBJ whole genome shotgun (WGS) entry which is preliminary data.</text>
</comment>
<reference evidence="8 9" key="1">
    <citation type="submission" date="2019-07" db="EMBL/GenBank/DDBJ databases">
        <authorList>
            <person name="Kim J."/>
        </authorList>
    </citation>
    <scope>NUCLEOTIDE SEQUENCE [LARGE SCALE GENOMIC DNA]</scope>
    <source>
        <strain evidence="8 9">JC52</strain>
    </source>
</reference>
<evidence type="ECO:0000256" key="2">
    <source>
        <dbReference type="ARBA" id="ARBA00022475"/>
    </source>
</evidence>
<feature type="compositionally biased region" description="Basic and acidic residues" evidence="6">
    <location>
        <begin position="15"/>
        <end position="28"/>
    </location>
</feature>
<evidence type="ECO:0000313" key="9">
    <source>
        <dbReference type="Proteomes" id="UP000317036"/>
    </source>
</evidence>